<name>A0ABP9GS61_9ACTN</name>
<organism evidence="4 5">
    <name type="scientific">Yinghuangia aomiensis</name>
    <dbReference type="NCBI Taxonomy" id="676205"/>
    <lineage>
        <taxon>Bacteria</taxon>
        <taxon>Bacillati</taxon>
        <taxon>Actinomycetota</taxon>
        <taxon>Actinomycetes</taxon>
        <taxon>Kitasatosporales</taxon>
        <taxon>Streptomycetaceae</taxon>
        <taxon>Yinghuangia</taxon>
    </lineage>
</organism>
<evidence type="ECO:0000256" key="3">
    <source>
        <dbReference type="SAM" id="MobiDB-lite"/>
    </source>
</evidence>
<dbReference type="InterPro" id="IPR051405">
    <property type="entry name" value="phD/YefM_antitoxin"/>
</dbReference>
<accession>A0ABP9GS61</accession>
<dbReference type="NCBIfam" id="TIGR01552">
    <property type="entry name" value="phd_fam"/>
    <property type="match status" value="1"/>
</dbReference>
<dbReference type="EMBL" id="BAABHS010000003">
    <property type="protein sequence ID" value="GAA4951951.1"/>
    <property type="molecule type" value="Genomic_DNA"/>
</dbReference>
<keyword evidence="5" id="KW-1185">Reference proteome</keyword>
<evidence type="ECO:0000256" key="1">
    <source>
        <dbReference type="ARBA" id="ARBA00009981"/>
    </source>
</evidence>
<feature type="compositionally biased region" description="Basic and acidic residues" evidence="3">
    <location>
        <begin position="75"/>
        <end position="85"/>
    </location>
</feature>
<dbReference type="SUPFAM" id="SSF143120">
    <property type="entry name" value="YefM-like"/>
    <property type="match status" value="1"/>
</dbReference>
<dbReference type="Gene3D" id="3.40.1620.10">
    <property type="entry name" value="YefM-like domain"/>
    <property type="match status" value="1"/>
</dbReference>
<dbReference type="RefSeq" id="WP_345674142.1">
    <property type="nucleotide sequence ID" value="NZ_BAABHS010000003.1"/>
</dbReference>
<dbReference type="Proteomes" id="UP001500466">
    <property type="component" value="Unassembled WGS sequence"/>
</dbReference>
<reference evidence="5" key="1">
    <citation type="journal article" date="2019" name="Int. J. Syst. Evol. Microbiol.">
        <title>The Global Catalogue of Microorganisms (GCM) 10K type strain sequencing project: providing services to taxonomists for standard genome sequencing and annotation.</title>
        <authorList>
            <consortium name="The Broad Institute Genomics Platform"/>
            <consortium name="The Broad Institute Genome Sequencing Center for Infectious Disease"/>
            <person name="Wu L."/>
            <person name="Ma J."/>
        </authorList>
    </citation>
    <scope>NUCLEOTIDE SEQUENCE [LARGE SCALE GENOMIC DNA]</scope>
    <source>
        <strain evidence="5">JCM 17986</strain>
    </source>
</reference>
<sequence length="85" mass="9413">MTEILTITEARAQFGTLVRRAAHGHEETVITDHGHVAAVIVNAADLAELRYQLEEARAVADHDKSRAEGTTSFLPHDEVRRRLGL</sequence>
<comment type="similarity">
    <text evidence="1 2">Belongs to the phD/YefM antitoxin family.</text>
</comment>
<dbReference type="InterPro" id="IPR006442">
    <property type="entry name" value="Antitoxin_Phd/YefM"/>
</dbReference>
<comment type="function">
    <text evidence="2">Antitoxin component of a type II toxin-antitoxin (TA) system.</text>
</comment>
<dbReference type="PANTHER" id="PTHR33713:SF6">
    <property type="entry name" value="ANTITOXIN YEFM"/>
    <property type="match status" value="1"/>
</dbReference>
<evidence type="ECO:0000313" key="4">
    <source>
        <dbReference type="EMBL" id="GAA4951951.1"/>
    </source>
</evidence>
<evidence type="ECO:0000256" key="2">
    <source>
        <dbReference type="RuleBase" id="RU362080"/>
    </source>
</evidence>
<comment type="caution">
    <text evidence="4">The sequence shown here is derived from an EMBL/GenBank/DDBJ whole genome shotgun (WGS) entry which is preliminary data.</text>
</comment>
<dbReference type="Pfam" id="PF02604">
    <property type="entry name" value="PhdYeFM_antitox"/>
    <property type="match status" value="1"/>
</dbReference>
<evidence type="ECO:0000313" key="5">
    <source>
        <dbReference type="Proteomes" id="UP001500466"/>
    </source>
</evidence>
<feature type="region of interest" description="Disordered" evidence="3">
    <location>
        <begin position="60"/>
        <end position="85"/>
    </location>
</feature>
<protein>
    <recommendedName>
        <fullName evidence="2">Antitoxin</fullName>
    </recommendedName>
</protein>
<dbReference type="PANTHER" id="PTHR33713">
    <property type="entry name" value="ANTITOXIN YAFN-RELATED"/>
    <property type="match status" value="1"/>
</dbReference>
<dbReference type="InterPro" id="IPR036165">
    <property type="entry name" value="YefM-like_sf"/>
</dbReference>
<gene>
    <name evidence="4" type="ORF">GCM10023205_11250</name>
</gene>
<proteinExistence type="inferred from homology"/>